<reference evidence="3" key="1">
    <citation type="submission" date="2017-09" db="EMBL/GenBank/DDBJ databases">
        <title>Depth-based differentiation of microbial function through sediment-hosted aquifers and enrichment of novel symbionts in the deep terrestrial subsurface.</title>
        <authorList>
            <person name="Probst A.J."/>
            <person name="Ladd B."/>
            <person name="Jarett J.K."/>
            <person name="Geller-Mcgrath D.E."/>
            <person name="Sieber C.M.K."/>
            <person name="Emerson J.B."/>
            <person name="Anantharaman K."/>
            <person name="Thomas B.C."/>
            <person name="Malmstrom R."/>
            <person name="Stieglmeier M."/>
            <person name="Klingl A."/>
            <person name="Woyke T."/>
            <person name="Ryan C.M."/>
            <person name="Banfield J.F."/>
        </authorList>
    </citation>
    <scope>NUCLEOTIDE SEQUENCE [LARGE SCALE GENOMIC DNA]</scope>
</reference>
<protein>
    <submittedName>
        <fullName evidence="2">Uncharacterized protein</fullName>
    </submittedName>
</protein>
<feature type="region of interest" description="Disordered" evidence="1">
    <location>
        <begin position="1"/>
        <end position="21"/>
    </location>
</feature>
<dbReference type="EMBL" id="PFLC01000039">
    <property type="protein sequence ID" value="PIY62465.1"/>
    <property type="molecule type" value="Genomic_DNA"/>
</dbReference>
<evidence type="ECO:0000313" key="2">
    <source>
        <dbReference type="EMBL" id="PIY62465.1"/>
    </source>
</evidence>
<gene>
    <name evidence="2" type="ORF">COY93_03005</name>
</gene>
<evidence type="ECO:0000313" key="3">
    <source>
        <dbReference type="Proteomes" id="UP000230973"/>
    </source>
</evidence>
<sequence length="106" mass="12146">MFPEGGYGDERDGGPSRTVDLHPGVQTVRFANGTWTTPRFLPPEQAPEEETEEMVWEESSPPFQDVIYSLVPPWEMRLMQNIRQPPWCGLTGRIVSIFSRPQQNEV</sequence>
<name>A0A2M7QAR3_9BACT</name>
<organism evidence="2 3">
    <name type="scientific">Candidatus Uhrbacteria bacterium CG_4_10_14_0_8_um_filter_58_22</name>
    <dbReference type="NCBI Taxonomy" id="1975029"/>
    <lineage>
        <taxon>Bacteria</taxon>
        <taxon>Candidatus Uhriibacteriota</taxon>
    </lineage>
</organism>
<accession>A0A2M7QAR3</accession>
<comment type="caution">
    <text evidence="2">The sequence shown here is derived from an EMBL/GenBank/DDBJ whole genome shotgun (WGS) entry which is preliminary data.</text>
</comment>
<proteinExistence type="predicted"/>
<evidence type="ECO:0000256" key="1">
    <source>
        <dbReference type="SAM" id="MobiDB-lite"/>
    </source>
</evidence>
<dbReference type="AlphaFoldDB" id="A0A2M7QAR3"/>
<dbReference type="Proteomes" id="UP000230973">
    <property type="component" value="Unassembled WGS sequence"/>
</dbReference>